<feature type="region of interest" description="Disordered" evidence="1">
    <location>
        <begin position="119"/>
        <end position="138"/>
    </location>
</feature>
<dbReference type="GeneID" id="106162652"/>
<dbReference type="InterPro" id="IPR010736">
    <property type="entry name" value="SHIPPO-rpt"/>
</dbReference>
<protein>
    <submittedName>
        <fullName evidence="3">Outer dense fiber protein 3-like</fullName>
    </submittedName>
</protein>
<sequence>MVYNYTRPRGPIAAMYSSPGPCYALPGLVGQRNHDIRSSHGKAPAYVFGIRQGKIVDDCSPGPCHFPTAKIYRDGQDGTPHYSLYSRQKSGRHFNVPGPGTYSPEAVGQSAYYRHPKYSFGSRHKNRRTDSIPAPNNYCLPGMTGKTIQSGKRQAPCYSLTGRSKTGSFHEDLQKTPGPGTYNTTNPSVNKERAPLYSMTSRNVMPGDTTQKPGPGAYSPEKVWINKVEQPLFSFGIPHSQYLAPLIIAVDD</sequence>
<dbReference type="Proteomes" id="UP000085678">
    <property type="component" value="Unplaced"/>
</dbReference>
<feature type="compositionally biased region" description="Low complexity" evidence="1">
    <location>
        <begin position="176"/>
        <end position="187"/>
    </location>
</feature>
<dbReference type="PANTHER" id="PTHR21580:SF28">
    <property type="entry name" value="BOREALIN N-TERMINAL DOMAIN-CONTAINING PROTEIN-RELATED"/>
    <property type="match status" value="1"/>
</dbReference>
<dbReference type="Pfam" id="PF07004">
    <property type="entry name" value="SHIPPO-rpt"/>
    <property type="match status" value="4"/>
</dbReference>
<evidence type="ECO:0000313" key="3">
    <source>
        <dbReference type="RefSeq" id="XP_013395448.1"/>
    </source>
</evidence>
<dbReference type="OrthoDB" id="429991at2759"/>
<name>A0A1S3IBA2_LINAN</name>
<dbReference type="KEGG" id="lak:106162652"/>
<accession>A0A1S3IBA2</accession>
<organism evidence="2 3">
    <name type="scientific">Lingula anatina</name>
    <name type="common">Brachiopod</name>
    <name type="synonym">Lingula unguis</name>
    <dbReference type="NCBI Taxonomy" id="7574"/>
    <lineage>
        <taxon>Eukaryota</taxon>
        <taxon>Metazoa</taxon>
        <taxon>Spiralia</taxon>
        <taxon>Lophotrochozoa</taxon>
        <taxon>Brachiopoda</taxon>
        <taxon>Linguliformea</taxon>
        <taxon>Lingulata</taxon>
        <taxon>Lingulida</taxon>
        <taxon>Linguloidea</taxon>
        <taxon>Lingulidae</taxon>
        <taxon>Lingula</taxon>
    </lineage>
</organism>
<evidence type="ECO:0000313" key="2">
    <source>
        <dbReference type="Proteomes" id="UP000085678"/>
    </source>
</evidence>
<dbReference type="RefSeq" id="XP_013395448.1">
    <property type="nucleotide sequence ID" value="XM_013539994.1"/>
</dbReference>
<dbReference type="AlphaFoldDB" id="A0A1S3IBA2"/>
<gene>
    <name evidence="3" type="primary">LOC106162652</name>
</gene>
<proteinExistence type="predicted"/>
<dbReference type="PANTHER" id="PTHR21580">
    <property type="entry name" value="SHIPPO-1-RELATED"/>
    <property type="match status" value="1"/>
</dbReference>
<dbReference type="FunCoup" id="A0A1S3IBA2">
    <property type="interactions" value="2"/>
</dbReference>
<dbReference type="GO" id="GO:0005856">
    <property type="term" value="C:cytoskeleton"/>
    <property type="evidence" value="ECO:0007669"/>
    <property type="project" value="TreeGrafter"/>
</dbReference>
<feature type="region of interest" description="Disordered" evidence="1">
    <location>
        <begin position="162"/>
        <end position="191"/>
    </location>
</feature>
<dbReference type="InterPro" id="IPR051291">
    <property type="entry name" value="CIMAP"/>
</dbReference>
<evidence type="ECO:0000256" key="1">
    <source>
        <dbReference type="SAM" id="MobiDB-lite"/>
    </source>
</evidence>
<reference evidence="3" key="1">
    <citation type="submission" date="2025-08" db="UniProtKB">
        <authorList>
            <consortium name="RefSeq"/>
        </authorList>
    </citation>
    <scope>IDENTIFICATION</scope>
    <source>
        <tissue evidence="3">Gonads</tissue>
    </source>
</reference>
<keyword evidence="2" id="KW-1185">Reference proteome</keyword>
<dbReference type="InParanoid" id="A0A1S3IBA2"/>